<name>A0A6J7GKR6_9ZZZZ</name>
<dbReference type="SUPFAM" id="SSF49777">
    <property type="entry name" value="PEBP-like"/>
    <property type="match status" value="1"/>
</dbReference>
<reference evidence="1" key="1">
    <citation type="submission" date="2020-05" db="EMBL/GenBank/DDBJ databases">
        <authorList>
            <person name="Chiriac C."/>
            <person name="Salcher M."/>
            <person name="Ghai R."/>
            <person name="Kavagutti S V."/>
        </authorList>
    </citation>
    <scope>NUCLEOTIDE SEQUENCE</scope>
</reference>
<organism evidence="1">
    <name type="scientific">freshwater metagenome</name>
    <dbReference type="NCBI Taxonomy" id="449393"/>
    <lineage>
        <taxon>unclassified sequences</taxon>
        <taxon>metagenomes</taxon>
        <taxon>ecological metagenomes</taxon>
    </lineage>
</organism>
<accession>A0A6J7GKR6</accession>
<evidence type="ECO:0000313" key="1">
    <source>
        <dbReference type="EMBL" id="CAB4907674.1"/>
    </source>
</evidence>
<dbReference type="InterPro" id="IPR005247">
    <property type="entry name" value="YbhB_YbcL/LppC-like"/>
</dbReference>
<protein>
    <submittedName>
        <fullName evidence="1">Unannotated protein</fullName>
    </submittedName>
</protein>
<dbReference type="InterPro" id="IPR008914">
    <property type="entry name" value="PEBP"/>
</dbReference>
<dbReference type="EMBL" id="CAFBMO010000031">
    <property type="protein sequence ID" value="CAB4907674.1"/>
    <property type="molecule type" value="Genomic_DNA"/>
</dbReference>
<proteinExistence type="predicted"/>
<gene>
    <name evidence="1" type="ORF">UFOPK3576_00884</name>
</gene>
<sequence>MIRVRTKTAIVGCLSVVVLSALPLSSATATKSTPVTFKVSVPGAEANNLLPIANTCDGASVSPALAFAGIPKNTKSIAVIMHGVPGPARPGETEPSTHVYWTLYNLPGTTKAINQGSTGGGMVGHNFKDNNLAYTPPCSQGSGSKQYTITAYALKAPLTLSATNATRDSLLSAMSLKTLASSVPVLNYERKTS</sequence>
<dbReference type="InterPro" id="IPR036610">
    <property type="entry name" value="PEBP-like_sf"/>
</dbReference>
<dbReference type="CDD" id="cd00865">
    <property type="entry name" value="PEBP_bact_arch"/>
    <property type="match status" value="1"/>
</dbReference>
<dbReference type="AlphaFoldDB" id="A0A6J7GKR6"/>
<dbReference type="Pfam" id="PF01161">
    <property type="entry name" value="PBP"/>
    <property type="match status" value="1"/>
</dbReference>
<dbReference type="Gene3D" id="3.90.280.10">
    <property type="entry name" value="PEBP-like"/>
    <property type="match status" value="1"/>
</dbReference>